<dbReference type="Gene3D" id="3.40.1190.10">
    <property type="entry name" value="Mur-like, catalytic domain"/>
    <property type="match status" value="1"/>
</dbReference>
<evidence type="ECO:0000256" key="3">
    <source>
        <dbReference type="ARBA" id="ARBA00022741"/>
    </source>
</evidence>
<dbReference type="GO" id="GO:0005737">
    <property type="term" value="C:cytoplasm"/>
    <property type="evidence" value="ECO:0007669"/>
    <property type="project" value="TreeGrafter"/>
</dbReference>
<evidence type="ECO:0000259" key="5">
    <source>
        <dbReference type="Pfam" id="PF08245"/>
    </source>
</evidence>
<dbReference type="GO" id="GO:0005524">
    <property type="term" value="F:ATP binding"/>
    <property type="evidence" value="ECO:0007669"/>
    <property type="project" value="UniProtKB-KW"/>
</dbReference>
<reference evidence="6 7" key="1">
    <citation type="submission" date="2018-06" db="EMBL/GenBank/DDBJ databases">
        <authorList>
            <consortium name="Pathogen Informatics"/>
            <person name="Doyle S."/>
        </authorList>
    </citation>
    <scope>NUCLEOTIDE SEQUENCE [LARGE SCALE GENOMIC DNA]</scope>
    <source>
        <strain evidence="6 7">NCTC5664</strain>
    </source>
</reference>
<keyword evidence="2 6" id="KW-0436">Ligase</keyword>
<evidence type="ECO:0000256" key="4">
    <source>
        <dbReference type="ARBA" id="ARBA00022840"/>
    </source>
</evidence>
<dbReference type="AlphaFoldDB" id="A0A380E3W6"/>
<comment type="similarity">
    <text evidence="1">Belongs to the folylpolyglutamate synthase family.</text>
</comment>
<dbReference type="EC" id="6.3.2.12" evidence="6"/>
<evidence type="ECO:0000313" key="7">
    <source>
        <dbReference type="Proteomes" id="UP000254502"/>
    </source>
</evidence>
<accession>A0A380E3W6</accession>
<dbReference type="EMBL" id="UHAQ01000004">
    <property type="protein sequence ID" value="SUK94935.1"/>
    <property type="molecule type" value="Genomic_DNA"/>
</dbReference>
<dbReference type="SUPFAM" id="SSF53623">
    <property type="entry name" value="MurD-like peptide ligases, catalytic domain"/>
    <property type="match status" value="1"/>
</dbReference>
<proteinExistence type="inferred from homology"/>
<dbReference type="InterPro" id="IPR013221">
    <property type="entry name" value="Mur_ligase_cen"/>
</dbReference>
<dbReference type="InterPro" id="IPR001645">
    <property type="entry name" value="Folylpolyglutamate_synth"/>
</dbReference>
<name>A0A380E3W6_STAAU</name>
<dbReference type="Pfam" id="PF08245">
    <property type="entry name" value="Mur_ligase_M"/>
    <property type="match status" value="1"/>
</dbReference>
<sequence length="155" mass="17500">MGIKNDSTNVFTPILSILTSIGLDHTDILGGTYLDIARDKGAIIKPNVPVIYAVKNEDALKYVRERAIEQHAKPIELDREIVVVSQNDEFTYRYKDYELETIILSMLGEHQKQNAALAITALIELNEQGLIELDFNKMIDGIESVRWTGRIEQVA</sequence>
<dbReference type="PANTHER" id="PTHR11136:SF0">
    <property type="entry name" value="DIHYDROFOLATE SYNTHETASE-RELATED"/>
    <property type="match status" value="1"/>
</dbReference>
<evidence type="ECO:0000256" key="1">
    <source>
        <dbReference type="ARBA" id="ARBA00008276"/>
    </source>
</evidence>
<evidence type="ECO:0000313" key="6">
    <source>
        <dbReference type="EMBL" id="SUK94935.1"/>
    </source>
</evidence>
<keyword evidence="4" id="KW-0067">ATP-binding</keyword>
<keyword evidence="3" id="KW-0547">Nucleotide-binding</keyword>
<dbReference type="GO" id="GO:0008841">
    <property type="term" value="F:dihydrofolate synthase activity"/>
    <property type="evidence" value="ECO:0007669"/>
    <property type="project" value="UniProtKB-EC"/>
</dbReference>
<organism evidence="6 7">
    <name type="scientific">Staphylococcus aureus</name>
    <dbReference type="NCBI Taxonomy" id="1280"/>
    <lineage>
        <taxon>Bacteria</taxon>
        <taxon>Bacillati</taxon>
        <taxon>Bacillota</taxon>
        <taxon>Bacilli</taxon>
        <taxon>Bacillales</taxon>
        <taxon>Staphylococcaceae</taxon>
        <taxon>Staphylococcus</taxon>
    </lineage>
</organism>
<protein>
    <submittedName>
        <fullName evidence="6">Dihydrofolate synthase / Folylpolyglutamate synthase</fullName>
        <ecNumber evidence="6">6.3.2.12</ecNumber>
        <ecNumber evidence="6">6.3.2.17</ecNumber>
    </submittedName>
</protein>
<gene>
    <name evidence="6" type="primary">folC_2</name>
    <name evidence="6" type="ORF">NCTC5664_03639</name>
</gene>
<dbReference type="InterPro" id="IPR036565">
    <property type="entry name" value="Mur-like_cat_sf"/>
</dbReference>
<dbReference type="GO" id="GO:0004326">
    <property type="term" value="F:tetrahydrofolylpolyglutamate synthase activity"/>
    <property type="evidence" value="ECO:0007669"/>
    <property type="project" value="UniProtKB-EC"/>
</dbReference>
<dbReference type="Proteomes" id="UP000254502">
    <property type="component" value="Unassembled WGS sequence"/>
</dbReference>
<feature type="domain" description="Mur ligase central" evidence="5">
    <location>
        <begin position="9"/>
        <end position="121"/>
    </location>
</feature>
<dbReference type="PANTHER" id="PTHR11136">
    <property type="entry name" value="FOLYLPOLYGLUTAMATE SYNTHASE-RELATED"/>
    <property type="match status" value="1"/>
</dbReference>
<evidence type="ECO:0000256" key="2">
    <source>
        <dbReference type="ARBA" id="ARBA00022598"/>
    </source>
</evidence>
<dbReference type="EC" id="6.3.2.17" evidence="6"/>